<feature type="compositionally biased region" description="Polar residues" evidence="1">
    <location>
        <begin position="675"/>
        <end position="691"/>
    </location>
</feature>
<feature type="compositionally biased region" description="Polar residues" evidence="1">
    <location>
        <begin position="464"/>
        <end position="473"/>
    </location>
</feature>
<evidence type="ECO:0000313" key="4">
    <source>
        <dbReference type="Proteomes" id="UP000266188"/>
    </source>
</evidence>
<feature type="compositionally biased region" description="Polar residues" evidence="1">
    <location>
        <begin position="274"/>
        <end position="287"/>
    </location>
</feature>
<feature type="region of interest" description="Disordered" evidence="1">
    <location>
        <begin position="672"/>
        <end position="691"/>
    </location>
</feature>
<feature type="compositionally biased region" description="Polar residues" evidence="1">
    <location>
        <begin position="123"/>
        <end position="153"/>
    </location>
</feature>
<sequence length="737" mass="80265">MASNREEKLQMRQRGAAQRKIKEVDFGFSLGLGLGTETEAPSQPLSQPTNFAEAPTSRQTNSAPENTRSSPKNRLSNSPNQSDQQVPGSARNRRPRPSTFDIPLDEEPEQRRTSKRRRIESPSEAQETSTGQDSIQIENSSQPLQNGSNASATKSHHGESSENDVQHKGRPTRAISDATIVPEPEISNREQKESGDRQPEVNGRGSADKETPQLENQLPSGHVNGRLRNSASETNGTPSNAPSPEITPPSDANAKRRTTGPSIDDHALPDNAANEATTAPEQSQQVEPPQGGPSPGNGKTQIFKPQHGKRRRGRQSSSPPSNRDRPDDHEGNKVPSADTGPAQTQQSQSRRGKNGKESGPLSETSASSGEPEGKTHAKVNRSQADSKDTSQSKKKSQSQQPKQSKKAKTKKSARRHGDQGSPQSVPNEPQLEPEPEQDQRERSAEPSRADNRRRGRARPKKGDSTTTPENEGPTQEAREGNAQPARRKTRARGETVPVTVHRLANVAMLAGDGDSSAGEESADELSTNRAIKLPNRGGVNPADVLSQVCRETLEKTLTTLKNAISNETHPARRSEIVRKTEAVEAYGAELEGRLLEMSETLDNNYVLGVQTKRAKREVNDLRGRLYQIRKERQEVAVQMDEVRRKHAEDLSLRVTRSTINNSLHSLELALDRSQNRPTSEGPSGDHSSSDVTDGLEFMLRTVAESVSSTAPGARGGLLNTIKAFNTQLETTAEELGC</sequence>
<organism evidence="3 4">
    <name type="scientific">Aspergillus sclerotialis</name>
    <dbReference type="NCBI Taxonomy" id="2070753"/>
    <lineage>
        <taxon>Eukaryota</taxon>
        <taxon>Fungi</taxon>
        <taxon>Dikarya</taxon>
        <taxon>Ascomycota</taxon>
        <taxon>Pezizomycotina</taxon>
        <taxon>Eurotiomycetes</taxon>
        <taxon>Eurotiomycetidae</taxon>
        <taxon>Eurotiales</taxon>
        <taxon>Aspergillaceae</taxon>
        <taxon>Aspergillus</taxon>
        <taxon>Aspergillus subgen. Polypaecilum</taxon>
    </lineage>
</organism>
<feature type="region of interest" description="Disordered" evidence="1">
    <location>
        <begin position="1"/>
        <end position="496"/>
    </location>
</feature>
<comment type="caution">
    <text evidence="3">The sequence shown here is derived from an EMBL/GenBank/DDBJ whole genome shotgun (WGS) entry which is preliminary data.</text>
</comment>
<evidence type="ECO:0000259" key="2">
    <source>
        <dbReference type="Pfam" id="PF20994"/>
    </source>
</evidence>
<dbReference type="OrthoDB" id="5377952at2759"/>
<feature type="compositionally biased region" description="Basic and acidic residues" evidence="1">
    <location>
        <begin position="156"/>
        <end position="167"/>
    </location>
</feature>
<accession>A0A3A3A0I8</accession>
<proteinExistence type="predicted"/>
<feature type="compositionally biased region" description="Basic and acidic residues" evidence="1">
    <location>
        <begin position="437"/>
        <end position="452"/>
    </location>
</feature>
<gene>
    <name evidence="3" type="ORF">PHISCL_00490</name>
</gene>
<dbReference type="InterPro" id="IPR048743">
    <property type="entry name" value="AME1"/>
</dbReference>
<feature type="compositionally biased region" description="Polar residues" evidence="1">
    <location>
        <begin position="227"/>
        <end position="242"/>
    </location>
</feature>
<feature type="compositionally biased region" description="Basic and acidic residues" evidence="1">
    <location>
        <begin position="322"/>
        <end position="332"/>
    </location>
</feature>
<feature type="compositionally biased region" description="Basic and acidic residues" evidence="1">
    <location>
        <begin position="1"/>
        <end position="10"/>
    </location>
</feature>
<dbReference type="Proteomes" id="UP000266188">
    <property type="component" value="Unassembled WGS sequence"/>
</dbReference>
<evidence type="ECO:0000313" key="3">
    <source>
        <dbReference type="EMBL" id="RJE27137.1"/>
    </source>
</evidence>
<feature type="compositionally biased region" description="Polar residues" evidence="1">
    <location>
        <begin position="39"/>
        <end position="87"/>
    </location>
</feature>
<dbReference type="EMBL" id="MVGC01000008">
    <property type="protein sequence ID" value="RJE27137.1"/>
    <property type="molecule type" value="Genomic_DNA"/>
</dbReference>
<keyword evidence="4" id="KW-1185">Reference proteome</keyword>
<reference evidence="4" key="1">
    <citation type="submission" date="2017-02" db="EMBL/GenBank/DDBJ databases">
        <authorList>
            <person name="Tafer H."/>
            <person name="Lopandic K."/>
        </authorList>
    </citation>
    <scope>NUCLEOTIDE SEQUENCE [LARGE SCALE GENOMIC DNA]</scope>
    <source>
        <strain evidence="4">CBS 366.77</strain>
    </source>
</reference>
<feature type="compositionally biased region" description="Basic residues" evidence="1">
    <location>
        <begin position="403"/>
        <end position="414"/>
    </location>
</feature>
<name>A0A3A3A0I8_9EURO</name>
<evidence type="ECO:0000256" key="1">
    <source>
        <dbReference type="SAM" id="MobiDB-lite"/>
    </source>
</evidence>
<feature type="domain" description="Inner kinetochore subunit AME1" evidence="2">
    <location>
        <begin position="495"/>
        <end position="730"/>
    </location>
</feature>
<feature type="compositionally biased region" description="Basic and acidic residues" evidence="1">
    <location>
        <begin position="186"/>
        <end position="199"/>
    </location>
</feature>
<dbReference type="AlphaFoldDB" id="A0A3A3A0I8"/>
<protein>
    <recommendedName>
        <fullName evidence="2">Inner kinetochore subunit AME1 domain-containing protein</fullName>
    </recommendedName>
</protein>
<dbReference type="Pfam" id="PF20994">
    <property type="entry name" value="CENPU"/>
    <property type="match status" value="1"/>
</dbReference>